<evidence type="ECO:0000313" key="3">
    <source>
        <dbReference type="Proteomes" id="UP000188219"/>
    </source>
</evidence>
<gene>
    <name evidence="2" type="ORF">Mag101_11990</name>
</gene>
<dbReference type="Proteomes" id="UP000188219">
    <property type="component" value="Chromosome"/>
</dbReference>
<dbReference type="GO" id="GO:0005886">
    <property type="term" value="C:plasma membrane"/>
    <property type="evidence" value="ECO:0007669"/>
    <property type="project" value="TreeGrafter"/>
</dbReference>
<dbReference type="GO" id="GO:0046677">
    <property type="term" value="P:response to antibiotic"/>
    <property type="evidence" value="ECO:0007669"/>
    <property type="project" value="TreeGrafter"/>
</dbReference>
<protein>
    <submittedName>
        <fullName evidence="2">Transcriptional regulator</fullName>
    </submittedName>
</protein>
<name>A0A1Q2M6B3_9GAMM</name>
<keyword evidence="1" id="KW-0472">Membrane</keyword>
<sequence>MALLIVLLALALVQIWGSGGPLHRDAWFGRWKDFVLNWPALKQRYSLGFGILVLAPVMAVALLLALAESMLGWLGVIVVSVPALLYCFGRGNFNDAVASYLRAWYQGDLDAAKAAAAPLLGPDAEREVAQASDAQSLHRLVFHSAVYRAFERLFAVLFWFLLLGVPGALLYRMSQMALSAFAREETETDAVAGDDADAEGDAENSQTEEAALAARWLWLIEWLPVRALGFSLAIVGNFAGCYRAWRERLTCKETTTADVLERYMEGALGGIDSSECSAGVAVNEGQRLCGAEVEAMQSLLSRALLMWITLMALYVLWG</sequence>
<reference evidence="2" key="1">
    <citation type="submission" date="2017-02" db="EMBL/GenBank/DDBJ databases">
        <title>Genome of Microbulbifer agarilyticus GP101.</title>
        <authorList>
            <person name="Jung J."/>
            <person name="Bae S.S."/>
            <person name="Baek K."/>
        </authorList>
    </citation>
    <scope>NUCLEOTIDE SEQUENCE [LARGE SCALE GENOMIC DNA]</scope>
    <source>
        <strain evidence="2">GP101</strain>
    </source>
</reference>
<dbReference type="Pfam" id="PF03186">
    <property type="entry name" value="CobD_Cbib"/>
    <property type="match status" value="1"/>
</dbReference>
<proteinExistence type="predicted"/>
<dbReference type="AlphaFoldDB" id="A0A1Q2M6B3"/>
<feature type="transmembrane region" description="Helical" evidence="1">
    <location>
        <begin position="299"/>
        <end position="317"/>
    </location>
</feature>
<dbReference type="RefSeq" id="WP_077405249.1">
    <property type="nucleotide sequence ID" value="NZ_CP019650.1"/>
</dbReference>
<dbReference type="PANTHER" id="PTHR38684:SF1">
    <property type="entry name" value="PROTEIN AMPE"/>
    <property type="match status" value="1"/>
</dbReference>
<dbReference type="OrthoDB" id="9811967at2"/>
<dbReference type="InterPro" id="IPR004485">
    <property type="entry name" value="Cobalamin_biosynth_CobD/CbiB"/>
</dbReference>
<dbReference type="UniPathway" id="UPA00148"/>
<feature type="transmembrane region" description="Helical" evidence="1">
    <location>
        <begin position="45"/>
        <end position="66"/>
    </location>
</feature>
<keyword evidence="1" id="KW-1133">Transmembrane helix</keyword>
<feature type="transmembrane region" description="Helical" evidence="1">
    <location>
        <begin position="73"/>
        <end position="93"/>
    </location>
</feature>
<feature type="transmembrane region" description="Helical" evidence="1">
    <location>
        <begin position="153"/>
        <end position="171"/>
    </location>
</feature>
<dbReference type="GO" id="GO:0009236">
    <property type="term" value="P:cobalamin biosynthetic process"/>
    <property type="evidence" value="ECO:0007669"/>
    <property type="project" value="UniProtKB-UniPathway"/>
</dbReference>
<evidence type="ECO:0000256" key="1">
    <source>
        <dbReference type="SAM" id="Phobius"/>
    </source>
</evidence>
<dbReference type="eggNOG" id="COG3725">
    <property type="taxonomic scope" value="Bacteria"/>
</dbReference>
<dbReference type="GO" id="GO:0048472">
    <property type="term" value="F:threonine-phosphate decarboxylase activity"/>
    <property type="evidence" value="ECO:0007669"/>
    <property type="project" value="InterPro"/>
</dbReference>
<organism evidence="2 3">
    <name type="scientific">Microbulbifer agarilyticus</name>
    <dbReference type="NCBI Taxonomy" id="260552"/>
    <lineage>
        <taxon>Bacteria</taxon>
        <taxon>Pseudomonadati</taxon>
        <taxon>Pseudomonadota</taxon>
        <taxon>Gammaproteobacteria</taxon>
        <taxon>Cellvibrionales</taxon>
        <taxon>Microbulbiferaceae</taxon>
        <taxon>Microbulbifer</taxon>
    </lineage>
</organism>
<dbReference type="PANTHER" id="PTHR38684">
    <property type="entry name" value="PROTEIN AMPE"/>
    <property type="match status" value="1"/>
</dbReference>
<accession>A0A1Q2M6B3</accession>
<dbReference type="EMBL" id="CP019650">
    <property type="protein sequence ID" value="AQQ68283.1"/>
    <property type="molecule type" value="Genomic_DNA"/>
</dbReference>
<evidence type="ECO:0000313" key="2">
    <source>
        <dbReference type="EMBL" id="AQQ68283.1"/>
    </source>
</evidence>
<dbReference type="KEGG" id="maga:Mag101_11990"/>
<dbReference type="InterPro" id="IPR052966">
    <property type="entry name" value="Beta-lactamase_Reg"/>
</dbReference>
<dbReference type="STRING" id="260552.Mag101_11990"/>
<keyword evidence="3" id="KW-1185">Reference proteome</keyword>
<keyword evidence="1" id="KW-0812">Transmembrane</keyword>